<feature type="transmembrane region" description="Helical" evidence="1">
    <location>
        <begin position="123"/>
        <end position="140"/>
    </location>
</feature>
<keyword evidence="1" id="KW-0472">Membrane</keyword>
<accession>A0A8E2I714</accession>
<feature type="transmembrane region" description="Helical" evidence="1">
    <location>
        <begin position="98"/>
        <end position="116"/>
    </location>
</feature>
<dbReference type="RefSeq" id="WP_078110390.1">
    <property type="nucleotide sequence ID" value="NZ_CP065424.1"/>
</dbReference>
<dbReference type="EMBL" id="MTLA01000149">
    <property type="protein sequence ID" value="OOP67911.1"/>
    <property type="molecule type" value="Genomic_DNA"/>
</dbReference>
<sequence>MKKNSLIYAILTFIHLVLVIITFVKKWDKKPWILLFSSIGQAYVFEYFVLNILKSYKYYPKVFSNKWQDTIMGAIISQAFTVPIMATALALFQKKWTWSLGATFLYAGIEWLFIRLGLFKKNWWKTIYTLISLPFFFWVVKKWSLLLEGKPEKWTARITVLLIFWVNYLNTNFVLVAISKKFLIRIKWSKKYYQHFIIAPAYFMIQSVIAYVALLTKKWALGLGTLHLMDQLLYRLNWIKAKRWTVYCMIPLHLTNLLLVKLFKKQMESGQEGT</sequence>
<organism evidence="2 3">
    <name type="scientific">Heyndrickxia oleronia</name>
    <dbReference type="NCBI Taxonomy" id="38875"/>
    <lineage>
        <taxon>Bacteria</taxon>
        <taxon>Bacillati</taxon>
        <taxon>Bacillota</taxon>
        <taxon>Bacilli</taxon>
        <taxon>Bacillales</taxon>
        <taxon>Bacillaceae</taxon>
        <taxon>Heyndrickxia</taxon>
    </lineage>
</organism>
<feature type="transmembrane region" description="Helical" evidence="1">
    <location>
        <begin position="160"/>
        <end position="180"/>
    </location>
</feature>
<protein>
    <submittedName>
        <fullName evidence="2">Uncharacterized protein</fullName>
    </submittedName>
</protein>
<keyword evidence="1" id="KW-1133">Transmembrane helix</keyword>
<name>A0A8E2I714_9BACI</name>
<feature type="transmembrane region" description="Helical" evidence="1">
    <location>
        <begin position="7"/>
        <end position="25"/>
    </location>
</feature>
<feature type="transmembrane region" description="Helical" evidence="1">
    <location>
        <begin position="31"/>
        <end position="50"/>
    </location>
</feature>
<feature type="transmembrane region" description="Helical" evidence="1">
    <location>
        <begin position="192"/>
        <end position="214"/>
    </location>
</feature>
<keyword evidence="3" id="KW-1185">Reference proteome</keyword>
<gene>
    <name evidence="2" type="ORF">BWZ43_13385</name>
</gene>
<feature type="transmembrane region" description="Helical" evidence="1">
    <location>
        <begin position="71"/>
        <end position="92"/>
    </location>
</feature>
<proteinExistence type="predicted"/>
<reference evidence="2 3" key="1">
    <citation type="submission" date="2017-01" db="EMBL/GenBank/DDBJ databases">
        <title>Draft genome sequence of Bacillus oleronius.</title>
        <authorList>
            <person name="Allam M."/>
        </authorList>
    </citation>
    <scope>NUCLEOTIDE SEQUENCE [LARGE SCALE GENOMIC DNA]</scope>
    <source>
        <strain evidence="2 3">DSM 9356</strain>
    </source>
</reference>
<evidence type="ECO:0000256" key="1">
    <source>
        <dbReference type="SAM" id="Phobius"/>
    </source>
</evidence>
<dbReference type="Proteomes" id="UP000189761">
    <property type="component" value="Unassembled WGS sequence"/>
</dbReference>
<comment type="caution">
    <text evidence="2">The sequence shown here is derived from an EMBL/GenBank/DDBJ whole genome shotgun (WGS) entry which is preliminary data.</text>
</comment>
<dbReference type="AlphaFoldDB" id="A0A8E2I714"/>
<evidence type="ECO:0000313" key="2">
    <source>
        <dbReference type="EMBL" id="OOP67911.1"/>
    </source>
</evidence>
<keyword evidence="1" id="KW-0812">Transmembrane</keyword>
<evidence type="ECO:0000313" key="3">
    <source>
        <dbReference type="Proteomes" id="UP000189761"/>
    </source>
</evidence>